<sequence>MAGQCILILGGARSGKSRSAKEMAMNLSEKVLFVATGEAQDEEMRQRIEKHKQERPSNWRTVEVPMGIGRKIREEVGDARVVIVDCLTLLVSNVLGQSGNDPEQIDTSVVEDKLNVEMKELIGCMNDIAAIF</sequence>
<evidence type="ECO:0000256" key="6">
    <source>
        <dbReference type="ARBA" id="ARBA00005159"/>
    </source>
</evidence>
<dbReference type="Gene3D" id="3.40.50.300">
    <property type="entry name" value="P-loop containing nucleotide triphosphate hydrolases"/>
    <property type="match status" value="1"/>
</dbReference>
<dbReference type="GO" id="GO:0005525">
    <property type="term" value="F:GTP binding"/>
    <property type="evidence" value="ECO:0007669"/>
    <property type="project" value="UniProtKB-KW"/>
</dbReference>
<evidence type="ECO:0000256" key="2">
    <source>
        <dbReference type="ARBA" id="ARBA00000711"/>
    </source>
</evidence>
<dbReference type="GO" id="GO:0008820">
    <property type="term" value="F:cobinamide phosphate guanylyltransferase activity"/>
    <property type="evidence" value="ECO:0007669"/>
    <property type="project" value="UniProtKB-EC"/>
</dbReference>
<keyword evidence="10" id="KW-0169">Cobalamin biosynthesis</keyword>
<dbReference type="GO" id="GO:0005524">
    <property type="term" value="F:ATP binding"/>
    <property type="evidence" value="ECO:0007669"/>
    <property type="project" value="UniProtKB-KW"/>
</dbReference>
<dbReference type="EC" id="2.7.1.156" evidence="8"/>
<evidence type="ECO:0000256" key="3">
    <source>
        <dbReference type="ARBA" id="ARBA00001522"/>
    </source>
</evidence>
<evidence type="ECO:0000256" key="17">
    <source>
        <dbReference type="ARBA" id="ARBA00030571"/>
    </source>
</evidence>
<keyword evidence="11" id="KW-0808">Transferase</keyword>
<evidence type="ECO:0000256" key="10">
    <source>
        <dbReference type="ARBA" id="ARBA00022573"/>
    </source>
</evidence>
<evidence type="ECO:0000256" key="7">
    <source>
        <dbReference type="ARBA" id="ARBA00007490"/>
    </source>
</evidence>
<dbReference type="Pfam" id="PF02283">
    <property type="entry name" value="CobU"/>
    <property type="match status" value="1"/>
</dbReference>
<keyword evidence="12" id="KW-0547">Nucleotide-binding</keyword>
<name>X1TZ28_9ZZZZ</name>
<evidence type="ECO:0000256" key="11">
    <source>
        <dbReference type="ARBA" id="ARBA00022679"/>
    </source>
</evidence>
<dbReference type="EMBL" id="BARW01032186">
    <property type="protein sequence ID" value="GAJ10494.1"/>
    <property type="molecule type" value="Genomic_DNA"/>
</dbReference>
<feature type="non-terminal residue" evidence="18">
    <location>
        <position position="132"/>
    </location>
</feature>
<comment type="pathway">
    <text evidence="5">Cofactor biosynthesis; adenosylcobalamin biosynthesis; adenosylcobalamin from cob(II)yrinate a,c-diamide: step 6/7.</text>
</comment>
<comment type="catalytic activity">
    <reaction evidence="2">
        <text>adenosylcob(III)inamide phosphate + GTP + H(+) = adenosylcob(III)inamide-GDP + diphosphate</text>
        <dbReference type="Rhea" id="RHEA:22712"/>
        <dbReference type="ChEBI" id="CHEBI:15378"/>
        <dbReference type="ChEBI" id="CHEBI:33019"/>
        <dbReference type="ChEBI" id="CHEBI:37565"/>
        <dbReference type="ChEBI" id="CHEBI:58502"/>
        <dbReference type="ChEBI" id="CHEBI:60487"/>
        <dbReference type="EC" id="2.7.7.62"/>
    </reaction>
</comment>
<comment type="catalytic activity">
    <reaction evidence="1">
        <text>adenosylcob(III)inamide + ATP = adenosylcob(III)inamide phosphate + ADP + H(+)</text>
        <dbReference type="Rhea" id="RHEA:15769"/>
        <dbReference type="ChEBI" id="CHEBI:2480"/>
        <dbReference type="ChEBI" id="CHEBI:15378"/>
        <dbReference type="ChEBI" id="CHEBI:30616"/>
        <dbReference type="ChEBI" id="CHEBI:58502"/>
        <dbReference type="ChEBI" id="CHEBI:456216"/>
        <dbReference type="EC" id="2.7.1.156"/>
    </reaction>
</comment>
<dbReference type="InterPro" id="IPR027417">
    <property type="entry name" value="P-loop_NTPase"/>
</dbReference>
<evidence type="ECO:0000313" key="18">
    <source>
        <dbReference type="EMBL" id="GAJ10494.1"/>
    </source>
</evidence>
<proteinExistence type="inferred from homology"/>
<protein>
    <recommendedName>
        <fullName evidence="16">Adenosylcobinamide kinase</fullName>
        <ecNumber evidence="8">2.7.1.156</ecNumber>
        <ecNumber evidence="9">2.7.7.62</ecNumber>
    </recommendedName>
    <alternativeName>
        <fullName evidence="17">Adenosylcobinamide-phosphate guanylyltransferase</fullName>
    </alternativeName>
</protein>
<organism evidence="18">
    <name type="scientific">marine sediment metagenome</name>
    <dbReference type="NCBI Taxonomy" id="412755"/>
    <lineage>
        <taxon>unclassified sequences</taxon>
        <taxon>metagenomes</taxon>
        <taxon>ecological metagenomes</taxon>
    </lineage>
</organism>
<evidence type="ECO:0000256" key="1">
    <source>
        <dbReference type="ARBA" id="ARBA00000312"/>
    </source>
</evidence>
<gene>
    <name evidence="18" type="ORF">S12H4_51000</name>
</gene>
<evidence type="ECO:0000256" key="14">
    <source>
        <dbReference type="ARBA" id="ARBA00022840"/>
    </source>
</evidence>
<dbReference type="PANTHER" id="PTHR34848:SF1">
    <property type="entry name" value="BIFUNCTIONAL ADENOSYLCOBALAMIN BIOSYNTHESIS PROTEIN COBU"/>
    <property type="match status" value="1"/>
</dbReference>
<dbReference type="GO" id="GO:0043752">
    <property type="term" value="F:adenosylcobinamide kinase activity"/>
    <property type="evidence" value="ECO:0007669"/>
    <property type="project" value="UniProtKB-EC"/>
</dbReference>
<comment type="pathway">
    <text evidence="6">Cofactor biosynthesis; adenosylcobalamin biosynthesis; adenosylcobalamin from cob(II)yrinate a,c-diamide: step 5/7.</text>
</comment>
<dbReference type="AlphaFoldDB" id="X1TZ28"/>
<reference evidence="18" key="1">
    <citation type="journal article" date="2014" name="Front. Microbiol.">
        <title>High frequency of phylogenetically diverse reductive dehalogenase-homologous genes in deep subseafloor sedimentary metagenomes.</title>
        <authorList>
            <person name="Kawai M."/>
            <person name="Futagami T."/>
            <person name="Toyoda A."/>
            <person name="Takaki Y."/>
            <person name="Nishi S."/>
            <person name="Hori S."/>
            <person name="Arai W."/>
            <person name="Tsubouchi T."/>
            <person name="Morono Y."/>
            <person name="Uchiyama I."/>
            <person name="Ito T."/>
            <person name="Fujiyama A."/>
            <person name="Inagaki F."/>
            <person name="Takami H."/>
        </authorList>
    </citation>
    <scope>NUCLEOTIDE SEQUENCE</scope>
    <source>
        <strain evidence="18">Expedition CK06-06</strain>
    </source>
</reference>
<evidence type="ECO:0000256" key="15">
    <source>
        <dbReference type="ARBA" id="ARBA00023134"/>
    </source>
</evidence>
<evidence type="ECO:0000256" key="13">
    <source>
        <dbReference type="ARBA" id="ARBA00022777"/>
    </source>
</evidence>
<evidence type="ECO:0000256" key="5">
    <source>
        <dbReference type="ARBA" id="ARBA00004692"/>
    </source>
</evidence>
<dbReference type="PANTHER" id="PTHR34848">
    <property type="match status" value="1"/>
</dbReference>
<keyword evidence="13" id="KW-0418">Kinase</keyword>
<keyword evidence="14" id="KW-0067">ATP-binding</keyword>
<dbReference type="GO" id="GO:0009236">
    <property type="term" value="P:cobalamin biosynthetic process"/>
    <property type="evidence" value="ECO:0007669"/>
    <property type="project" value="UniProtKB-KW"/>
</dbReference>
<dbReference type="EC" id="2.7.7.62" evidence="9"/>
<evidence type="ECO:0000256" key="4">
    <source>
        <dbReference type="ARBA" id="ARBA00003889"/>
    </source>
</evidence>
<dbReference type="SUPFAM" id="SSF52540">
    <property type="entry name" value="P-loop containing nucleoside triphosphate hydrolases"/>
    <property type="match status" value="1"/>
</dbReference>
<evidence type="ECO:0000256" key="16">
    <source>
        <dbReference type="ARBA" id="ARBA00029570"/>
    </source>
</evidence>
<dbReference type="InterPro" id="IPR003203">
    <property type="entry name" value="CobU/CobP"/>
</dbReference>
<comment type="similarity">
    <text evidence="7">Belongs to the CobU/CobP family.</text>
</comment>
<keyword evidence="15" id="KW-0342">GTP-binding</keyword>
<comment type="catalytic activity">
    <reaction evidence="3">
        <text>adenosylcob(III)inamide + GTP = adenosylcob(III)inamide phosphate + GDP + H(+)</text>
        <dbReference type="Rhea" id="RHEA:15765"/>
        <dbReference type="ChEBI" id="CHEBI:2480"/>
        <dbReference type="ChEBI" id="CHEBI:15378"/>
        <dbReference type="ChEBI" id="CHEBI:37565"/>
        <dbReference type="ChEBI" id="CHEBI:58189"/>
        <dbReference type="ChEBI" id="CHEBI:58502"/>
        <dbReference type="EC" id="2.7.1.156"/>
    </reaction>
</comment>
<comment type="function">
    <text evidence="4">Catalyzes ATP-dependent phosphorylation of adenosylcobinamide and addition of GMP to adenosylcobinamide phosphate.</text>
</comment>
<evidence type="ECO:0000256" key="9">
    <source>
        <dbReference type="ARBA" id="ARBA00012523"/>
    </source>
</evidence>
<comment type="caution">
    <text evidence="18">The sequence shown here is derived from an EMBL/GenBank/DDBJ whole genome shotgun (WGS) entry which is preliminary data.</text>
</comment>
<evidence type="ECO:0000256" key="8">
    <source>
        <dbReference type="ARBA" id="ARBA00012016"/>
    </source>
</evidence>
<evidence type="ECO:0000256" key="12">
    <source>
        <dbReference type="ARBA" id="ARBA00022741"/>
    </source>
</evidence>
<accession>X1TZ28</accession>